<evidence type="ECO:0000313" key="3">
    <source>
        <dbReference type="Proteomes" id="UP001174934"/>
    </source>
</evidence>
<reference evidence="2" key="1">
    <citation type="submission" date="2023-06" db="EMBL/GenBank/DDBJ databases">
        <title>Genome-scale phylogeny and comparative genomics of the fungal order Sordariales.</title>
        <authorList>
            <consortium name="Lawrence Berkeley National Laboratory"/>
            <person name="Hensen N."/>
            <person name="Bonometti L."/>
            <person name="Westerberg I."/>
            <person name="Brannstrom I.O."/>
            <person name="Guillou S."/>
            <person name="Cros-Aarteil S."/>
            <person name="Calhoun S."/>
            <person name="Haridas S."/>
            <person name="Kuo A."/>
            <person name="Mondo S."/>
            <person name="Pangilinan J."/>
            <person name="Riley R."/>
            <person name="LaButti K."/>
            <person name="Andreopoulos B."/>
            <person name="Lipzen A."/>
            <person name="Chen C."/>
            <person name="Yanf M."/>
            <person name="Daum C."/>
            <person name="Ng V."/>
            <person name="Clum A."/>
            <person name="Steindorff A."/>
            <person name="Ohm R."/>
            <person name="Martin F."/>
            <person name="Silar P."/>
            <person name="Natvig D."/>
            <person name="Lalanne C."/>
            <person name="Gautier V."/>
            <person name="Ament-velasquez S.L."/>
            <person name="Kruys A."/>
            <person name="Hutchinson M.I."/>
            <person name="Powell A.J."/>
            <person name="Barry K."/>
            <person name="Miller A.N."/>
            <person name="Grigoriev I.V."/>
            <person name="Debuchy R."/>
            <person name="Gladieux P."/>
            <person name="Thoren M.H."/>
            <person name="Johannesson H."/>
        </authorList>
    </citation>
    <scope>NUCLEOTIDE SEQUENCE</scope>
    <source>
        <strain evidence="2">SMH3391-2</strain>
    </source>
</reference>
<protein>
    <recommendedName>
        <fullName evidence="4">Secreted protein</fullName>
    </recommendedName>
</protein>
<sequence length="130" mass="14012">MDAPVFAVCVFCVQCVCVVLRLPPLRVPALQHNFGVGLNVGCGLLAGGGFLPRTPSLDVRFKPARKEHHLRSQDQGGYSARLHTLEMQGNGRCIAYSARLAAATSALWSPAEQSLGDWEFGGQSVCMRTL</sequence>
<evidence type="ECO:0000256" key="1">
    <source>
        <dbReference type="SAM" id="SignalP"/>
    </source>
</evidence>
<evidence type="ECO:0000313" key="2">
    <source>
        <dbReference type="EMBL" id="KAK0617916.1"/>
    </source>
</evidence>
<organism evidence="2 3">
    <name type="scientific">Bombardia bombarda</name>
    <dbReference type="NCBI Taxonomy" id="252184"/>
    <lineage>
        <taxon>Eukaryota</taxon>
        <taxon>Fungi</taxon>
        <taxon>Dikarya</taxon>
        <taxon>Ascomycota</taxon>
        <taxon>Pezizomycotina</taxon>
        <taxon>Sordariomycetes</taxon>
        <taxon>Sordariomycetidae</taxon>
        <taxon>Sordariales</taxon>
        <taxon>Lasiosphaeriaceae</taxon>
        <taxon>Bombardia</taxon>
    </lineage>
</organism>
<proteinExistence type="predicted"/>
<feature type="chain" id="PRO_5041397475" description="Secreted protein" evidence="1">
    <location>
        <begin position="22"/>
        <end position="130"/>
    </location>
</feature>
<dbReference type="EMBL" id="JAULSR010000005">
    <property type="protein sequence ID" value="KAK0617916.1"/>
    <property type="molecule type" value="Genomic_DNA"/>
</dbReference>
<evidence type="ECO:0008006" key="4">
    <source>
        <dbReference type="Google" id="ProtNLM"/>
    </source>
</evidence>
<gene>
    <name evidence="2" type="ORF">B0T17DRAFT_509502</name>
</gene>
<dbReference type="AlphaFoldDB" id="A0AA40BXZ2"/>
<dbReference type="Proteomes" id="UP001174934">
    <property type="component" value="Unassembled WGS sequence"/>
</dbReference>
<keyword evidence="1" id="KW-0732">Signal</keyword>
<accession>A0AA40BXZ2</accession>
<feature type="signal peptide" evidence="1">
    <location>
        <begin position="1"/>
        <end position="21"/>
    </location>
</feature>
<comment type="caution">
    <text evidence="2">The sequence shown here is derived from an EMBL/GenBank/DDBJ whole genome shotgun (WGS) entry which is preliminary data.</text>
</comment>
<name>A0AA40BXZ2_9PEZI</name>
<keyword evidence="3" id="KW-1185">Reference proteome</keyword>